<reference evidence="1 2" key="1">
    <citation type="submission" date="2019-10" db="EMBL/GenBank/DDBJ databases">
        <title>Draft Genome Sequence of Cytophagaceae sp. SJW1-29.</title>
        <authorList>
            <person name="Choi A."/>
        </authorList>
    </citation>
    <scope>NUCLEOTIDE SEQUENCE [LARGE SCALE GENOMIC DNA]</scope>
    <source>
        <strain evidence="1 2">SJW1-29</strain>
    </source>
</reference>
<proteinExistence type="predicted"/>
<sequence>MAQPNLTLIGALRRTAAKLQKGAPYQWGHMGSCNCGNLAQELTTLSKAEIHQNALAVGRGDWHEQLNDYCPTSGLPMDLLIADMLNSGLETADLQHLERLTDRRILERLPKEKRYLRHNFRDDVVLYINTWADLLEEQLLAKIKLPTLEEMKMEAFV</sequence>
<comment type="caution">
    <text evidence="1">The sequence shown here is derived from an EMBL/GenBank/DDBJ whole genome shotgun (WGS) entry which is preliminary data.</text>
</comment>
<evidence type="ECO:0000313" key="1">
    <source>
        <dbReference type="EMBL" id="MPR34881.1"/>
    </source>
</evidence>
<evidence type="ECO:0000313" key="2">
    <source>
        <dbReference type="Proteomes" id="UP000479293"/>
    </source>
</evidence>
<name>A0A7C9BH25_9BACT</name>
<accession>A0A7C9BH25</accession>
<protein>
    <submittedName>
        <fullName evidence="1">Uncharacterized protein</fullName>
    </submittedName>
</protein>
<keyword evidence="2" id="KW-1185">Reference proteome</keyword>
<gene>
    <name evidence="1" type="ORF">GBK04_16355</name>
</gene>
<dbReference type="AlphaFoldDB" id="A0A7C9BH25"/>
<dbReference type="Proteomes" id="UP000479293">
    <property type="component" value="Unassembled WGS sequence"/>
</dbReference>
<dbReference type="EMBL" id="WHLY01000002">
    <property type="protein sequence ID" value="MPR34881.1"/>
    <property type="molecule type" value="Genomic_DNA"/>
</dbReference>
<dbReference type="RefSeq" id="WP_152761465.1">
    <property type="nucleotide sequence ID" value="NZ_WHLY01000002.1"/>
</dbReference>
<organism evidence="1 2">
    <name type="scientific">Salmonirosea aquatica</name>
    <dbReference type="NCBI Taxonomy" id="2654236"/>
    <lineage>
        <taxon>Bacteria</taxon>
        <taxon>Pseudomonadati</taxon>
        <taxon>Bacteroidota</taxon>
        <taxon>Cytophagia</taxon>
        <taxon>Cytophagales</taxon>
        <taxon>Spirosomataceae</taxon>
        <taxon>Salmonirosea</taxon>
    </lineage>
</organism>